<name>A0A4Y2LPQ4_ARAVE</name>
<reference evidence="2 3" key="1">
    <citation type="journal article" date="2019" name="Sci. Rep.">
        <title>Orb-weaving spider Araneus ventricosus genome elucidates the spidroin gene catalogue.</title>
        <authorList>
            <person name="Kono N."/>
            <person name="Nakamura H."/>
            <person name="Ohtoshi R."/>
            <person name="Moran D.A.P."/>
            <person name="Shinohara A."/>
            <person name="Yoshida Y."/>
            <person name="Fujiwara M."/>
            <person name="Mori M."/>
            <person name="Tomita M."/>
            <person name="Arakawa K."/>
        </authorList>
    </citation>
    <scope>NUCLEOTIDE SEQUENCE [LARGE SCALE GENOMIC DNA]</scope>
</reference>
<dbReference type="Proteomes" id="UP000499080">
    <property type="component" value="Unassembled WGS sequence"/>
</dbReference>
<dbReference type="AlphaFoldDB" id="A0A4Y2LPQ4"/>
<sequence>MKHIPKSSKEVGSTDEAHSLEVRVCREGEGKYTLGFGTHVKWRESIIFTPQESDPLNFSSSFGRVPVDSSLLEGQDDRRRWQRDKRTPGQEQWGPVTVTSISVRYAIACNGIFPLGKNTAWMGRDEDQ</sequence>
<keyword evidence="3" id="KW-1185">Reference proteome</keyword>
<proteinExistence type="predicted"/>
<accession>A0A4Y2LPQ4</accession>
<dbReference type="EMBL" id="BGPR01006165">
    <property type="protein sequence ID" value="GBN16572.1"/>
    <property type="molecule type" value="Genomic_DNA"/>
</dbReference>
<comment type="caution">
    <text evidence="2">The sequence shown here is derived from an EMBL/GenBank/DDBJ whole genome shotgun (WGS) entry which is preliminary data.</text>
</comment>
<evidence type="ECO:0000256" key="1">
    <source>
        <dbReference type="SAM" id="MobiDB-lite"/>
    </source>
</evidence>
<evidence type="ECO:0000313" key="2">
    <source>
        <dbReference type="EMBL" id="GBN16572.1"/>
    </source>
</evidence>
<feature type="compositionally biased region" description="Basic and acidic residues" evidence="1">
    <location>
        <begin position="75"/>
        <end position="88"/>
    </location>
</feature>
<feature type="region of interest" description="Disordered" evidence="1">
    <location>
        <begin position="69"/>
        <end position="93"/>
    </location>
</feature>
<evidence type="ECO:0000313" key="3">
    <source>
        <dbReference type="Proteomes" id="UP000499080"/>
    </source>
</evidence>
<gene>
    <name evidence="2" type="ORF">AVEN_256052_1</name>
</gene>
<protein>
    <submittedName>
        <fullName evidence="2">Uncharacterized protein</fullName>
    </submittedName>
</protein>
<organism evidence="2 3">
    <name type="scientific">Araneus ventricosus</name>
    <name type="common">Orbweaver spider</name>
    <name type="synonym">Epeira ventricosa</name>
    <dbReference type="NCBI Taxonomy" id="182803"/>
    <lineage>
        <taxon>Eukaryota</taxon>
        <taxon>Metazoa</taxon>
        <taxon>Ecdysozoa</taxon>
        <taxon>Arthropoda</taxon>
        <taxon>Chelicerata</taxon>
        <taxon>Arachnida</taxon>
        <taxon>Araneae</taxon>
        <taxon>Araneomorphae</taxon>
        <taxon>Entelegynae</taxon>
        <taxon>Araneoidea</taxon>
        <taxon>Araneidae</taxon>
        <taxon>Araneus</taxon>
    </lineage>
</organism>